<protein>
    <submittedName>
        <fullName evidence="1">Uncharacterized protein</fullName>
    </submittedName>
</protein>
<evidence type="ECO:0000313" key="2">
    <source>
        <dbReference type="Proteomes" id="UP000017861"/>
    </source>
</evidence>
<dbReference type="EMBL" id="AYLP01000483">
    <property type="protein sequence ID" value="ESS60395.1"/>
    <property type="molecule type" value="Genomic_DNA"/>
</dbReference>
<reference evidence="1 2" key="1">
    <citation type="journal article" date="2014" name="Genome Announc.">
        <title>Trypanosoma cruzi Clone Dm28c Draft Genome Sequence.</title>
        <authorList>
            <person name="Grisard E.C."/>
            <person name="Teixeira S.M."/>
            <person name="de Almeida L.G."/>
            <person name="Stoco P.H."/>
            <person name="Gerber A.L."/>
            <person name="Talavera-Lopez C."/>
            <person name="Lima O.C."/>
            <person name="Andersson B."/>
            <person name="de Vasconcelos A.T."/>
        </authorList>
    </citation>
    <scope>NUCLEOTIDE SEQUENCE [LARGE SCALE GENOMIC DNA]</scope>
    <source>
        <strain evidence="1 2">Dm28c</strain>
    </source>
</reference>
<dbReference type="VEuPathDB" id="TriTrypDB:TCDM_12080"/>
<sequence>MPDVCLHTRKTALATPTSAWRAVCATSSSSWNSFQYNPLTAARNSTCQIGMPHCWRDRAIVASLSAASLRGAPQCDGENIKSAGRTRFTKESSIAQISSATQSRTASGAARSASVADRESVDTGICVGDWDVSGRGGMRCLKPSFSDKALCSL</sequence>
<evidence type="ECO:0000313" key="1">
    <source>
        <dbReference type="EMBL" id="ESS60395.1"/>
    </source>
</evidence>
<comment type="caution">
    <text evidence="1">The sequence shown here is derived from an EMBL/GenBank/DDBJ whole genome shotgun (WGS) entry which is preliminary data.</text>
</comment>
<name>V5AIE5_TRYCR</name>
<accession>V5AIE5</accession>
<organism evidence="1 2">
    <name type="scientific">Trypanosoma cruzi Dm28c</name>
    <dbReference type="NCBI Taxonomy" id="1416333"/>
    <lineage>
        <taxon>Eukaryota</taxon>
        <taxon>Discoba</taxon>
        <taxon>Euglenozoa</taxon>
        <taxon>Kinetoplastea</taxon>
        <taxon>Metakinetoplastina</taxon>
        <taxon>Trypanosomatida</taxon>
        <taxon>Trypanosomatidae</taxon>
        <taxon>Trypanosoma</taxon>
        <taxon>Schizotrypanum</taxon>
    </lineage>
</organism>
<dbReference type="Proteomes" id="UP000017861">
    <property type="component" value="Unassembled WGS sequence"/>
</dbReference>
<dbReference type="AlphaFoldDB" id="V5AIE5"/>
<gene>
    <name evidence="1" type="ORF">TCDM_12080</name>
</gene>
<proteinExistence type="predicted"/>